<dbReference type="CDD" id="cd04685">
    <property type="entry name" value="NUDIX_Hydrolase"/>
    <property type="match status" value="1"/>
</dbReference>
<keyword evidence="3" id="KW-0460">Magnesium</keyword>
<organism evidence="6">
    <name type="scientific">freshwater metagenome</name>
    <dbReference type="NCBI Taxonomy" id="449393"/>
    <lineage>
        <taxon>unclassified sequences</taxon>
        <taxon>metagenomes</taxon>
        <taxon>ecological metagenomes</taxon>
    </lineage>
</organism>
<dbReference type="EMBL" id="CAEZSU010000001">
    <property type="protein sequence ID" value="CAB4537893.1"/>
    <property type="molecule type" value="Genomic_DNA"/>
</dbReference>
<dbReference type="PROSITE" id="PS00893">
    <property type="entry name" value="NUDIX_BOX"/>
    <property type="match status" value="1"/>
</dbReference>
<protein>
    <submittedName>
        <fullName evidence="6">Unannotated protein</fullName>
    </submittedName>
</protein>
<dbReference type="PANTHER" id="PTHR43046">
    <property type="entry name" value="GDP-MANNOSE MANNOSYL HYDROLASE"/>
    <property type="match status" value="1"/>
</dbReference>
<evidence type="ECO:0000313" key="9">
    <source>
        <dbReference type="EMBL" id="CAB4677254.1"/>
    </source>
</evidence>
<comment type="cofactor">
    <cofactor evidence="1">
        <name>Mg(2+)</name>
        <dbReference type="ChEBI" id="CHEBI:18420"/>
    </cofactor>
</comment>
<evidence type="ECO:0000259" key="4">
    <source>
        <dbReference type="PROSITE" id="PS51462"/>
    </source>
</evidence>
<accession>A0A6J6DFG5</accession>
<dbReference type="PANTHER" id="PTHR43046:SF12">
    <property type="entry name" value="GDP-MANNOSE MANNOSYL HYDROLASE"/>
    <property type="match status" value="1"/>
</dbReference>
<dbReference type="InterPro" id="IPR015797">
    <property type="entry name" value="NUDIX_hydrolase-like_dom_sf"/>
</dbReference>
<dbReference type="PRINTS" id="PR00502">
    <property type="entry name" value="NUDIXFAMILY"/>
</dbReference>
<sequence length="172" mass="19514">MADWVLKRTAARVVVLDQHGHVLLLEARDPADASKGQWWEIPGGGIEQGETSAEAARRELYEETGIVEAEIGPCVWTQHSKFTFAGWKFDQHEHVHVAWTDRIDLSTRKPGGLEAFEAMAFGGHHWWGLDELLQSDVQVLPRRLREFLPDVVSGNLPTEPLDITHIDPDMWF</sequence>
<dbReference type="InterPro" id="IPR020084">
    <property type="entry name" value="NUDIX_hydrolase_CS"/>
</dbReference>
<evidence type="ECO:0000256" key="2">
    <source>
        <dbReference type="ARBA" id="ARBA00022801"/>
    </source>
</evidence>
<proteinExistence type="predicted"/>
<dbReference type="AlphaFoldDB" id="A0A6J6DFG5"/>
<dbReference type="EMBL" id="CAEZXE010000052">
    <property type="protein sequence ID" value="CAB4677254.1"/>
    <property type="molecule type" value="Genomic_DNA"/>
</dbReference>
<dbReference type="GO" id="GO:0016787">
    <property type="term" value="F:hydrolase activity"/>
    <property type="evidence" value="ECO:0007669"/>
    <property type="project" value="UniProtKB-KW"/>
</dbReference>
<dbReference type="EMBL" id="CAEZTR010000020">
    <property type="protein sequence ID" value="CAB4570692.1"/>
    <property type="molecule type" value="Genomic_DNA"/>
</dbReference>
<feature type="domain" description="Nudix hydrolase" evidence="4">
    <location>
        <begin position="6"/>
        <end position="150"/>
    </location>
</feature>
<dbReference type="SUPFAM" id="SSF55811">
    <property type="entry name" value="Nudix"/>
    <property type="match status" value="1"/>
</dbReference>
<dbReference type="Pfam" id="PF00293">
    <property type="entry name" value="NUDIX"/>
    <property type="match status" value="1"/>
</dbReference>
<reference evidence="6" key="1">
    <citation type="submission" date="2020-05" db="EMBL/GenBank/DDBJ databases">
        <authorList>
            <person name="Chiriac C."/>
            <person name="Salcher M."/>
            <person name="Ghai R."/>
            <person name="Kavagutti S V."/>
        </authorList>
    </citation>
    <scope>NUCLEOTIDE SEQUENCE</scope>
</reference>
<dbReference type="EMBL" id="CAEZTG010000038">
    <property type="protein sequence ID" value="CAB4561013.1"/>
    <property type="molecule type" value="Genomic_DNA"/>
</dbReference>
<evidence type="ECO:0000313" key="5">
    <source>
        <dbReference type="EMBL" id="CAB4537893.1"/>
    </source>
</evidence>
<dbReference type="InterPro" id="IPR000086">
    <property type="entry name" value="NUDIX_hydrolase_dom"/>
</dbReference>
<dbReference type="EMBL" id="CAEZVV010000006">
    <property type="protein sequence ID" value="CAB4635704.1"/>
    <property type="molecule type" value="Genomic_DNA"/>
</dbReference>
<dbReference type="PROSITE" id="PS51462">
    <property type="entry name" value="NUDIX"/>
    <property type="match status" value="1"/>
</dbReference>
<name>A0A6J6DFG5_9ZZZZ</name>
<evidence type="ECO:0000313" key="6">
    <source>
        <dbReference type="EMBL" id="CAB4561013.1"/>
    </source>
</evidence>
<dbReference type="InterPro" id="IPR020476">
    <property type="entry name" value="Nudix_hydrolase"/>
</dbReference>
<gene>
    <name evidence="5" type="ORF">UFOPK1495_00014</name>
    <name evidence="6" type="ORF">UFOPK1603_00565</name>
    <name evidence="7" type="ORF">UFOPK1711_00487</name>
    <name evidence="8" type="ORF">UFOPK2143_00210</name>
    <name evidence="9" type="ORF">UFOPK2350_00745</name>
</gene>
<evidence type="ECO:0000313" key="7">
    <source>
        <dbReference type="EMBL" id="CAB4570692.1"/>
    </source>
</evidence>
<evidence type="ECO:0000256" key="1">
    <source>
        <dbReference type="ARBA" id="ARBA00001946"/>
    </source>
</evidence>
<dbReference type="Gene3D" id="3.90.79.10">
    <property type="entry name" value="Nucleoside Triphosphate Pyrophosphohydrolase"/>
    <property type="match status" value="1"/>
</dbReference>
<evidence type="ECO:0000313" key="8">
    <source>
        <dbReference type="EMBL" id="CAB4635704.1"/>
    </source>
</evidence>
<evidence type="ECO:0000256" key="3">
    <source>
        <dbReference type="ARBA" id="ARBA00022842"/>
    </source>
</evidence>
<keyword evidence="2" id="KW-0378">Hydrolase</keyword>